<organism evidence="7 8">
    <name type="scientific">Flexibacter flexilis DSM 6793</name>
    <dbReference type="NCBI Taxonomy" id="927664"/>
    <lineage>
        <taxon>Bacteria</taxon>
        <taxon>Pseudomonadati</taxon>
        <taxon>Bacteroidota</taxon>
        <taxon>Cytophagia</taxon>
        <taxon>Cytophagales</taxon>
        <taxon>Flexibacteraceae</taxon>
        <taxon>Flexibacter</taxon>
    </lineage>
</organism>
<keyword evidence="5 6" id="KW-0472">Membrane</keyword>
<dbReference type="Gene3D" id="1.10.357.140">
    <property type="entry name" value="UbiA prenyltransferase"/>
    <property type="match status" value="1"/>
</dbReference>
<keyword evidence="7" id="KW-0808">Transferase</keyword>
<keyword evidence="8" id="KW-1185">Reference proteome</keyword>
<feature type="transmembrane region" description="Helical" evidence="6">
    <location>
        <begin position="222"/>
        <end position="239"/>
    </location>
</feature>
<feature type="transmembrane region" description="Helical" evidence="6">
    <location>
        <begin position="273"/>
        <end position="293"/>
    </location>
</feature>
<dbReference type="Proteomes" id="UP000199514">
    <property type="component" value="Unassembled WGS sequence"/>
</dbReference>
<accession>A0A1I1G960</accession>
<keyword evidence="3 6" id="KW-0812">Transmembrane</keyword>
<dbReference type="GO" id="GO:0016765">
    <property type="term" value="F:transferase activity, transferring alkyl or aryl (other than methyl) groups"/>
    <property type="evidence" value="ECO:0007669"/>
    <property type="project" value="InterPro"/>
</dbReference>
<evidence type="ECO:0000256" key="2">
    <source>
        <dbReference type="ARBA" id="ARBA00022475"/>
    </source>
</evidence>
<feature type="transmembrane region" description="Helical" evidence="6">
    <location>
        <begin position="245"/>
        <end position="261"/>
    </location>
</feature>
<dbReference type="InterPro" id="IPR044878">
    <property type="entry name" value="UbiA_sf"/>
</dbReference>
<feature type="transmembrane region" description="Helical" evidence="6">
    <location>
        <begin position="126"/>
        <end position="143"/>
    </location>
</feature>
<feature type="transmembrane region" description="Helical" evidence="6">
    <location>
        <begin position="20"/>
        <end position="39"/>
    </location>
</feature>
<dbReference type="AlphaFoldDB" id="A0A1I1G960"/>
<feature type="transmembrane region" description="Helical" evidence="6">
    <location>
        <begin position="101"/>
        <end position="120"/>
    </location>
</feature>
<evidence type="ECO:0000256" key="1">
    <source>
        <dbReference type="ARBA" id="ARBA00004141"/>
    </source>
</evidence>
<feature type="transmembrane region" description="Helical" evidence="6">
    <location>
        <begin position="150"/>
        <end position="169"/>
    </location>
</feature>
<dbReference type="EMBL" id="FOLE01000002">
    <property type="protein sequence ID" value="SFC07936.1"/>
    <property type="molecule type" value="Genomic_DNA"/>
</dbReference>
<dbReference type="OrthoDB" id="9811562at2"/>
<dbReference type="STRING" id="927664.SAMN05421780_102495"/>
<evidence type="ECO:0000256" key="5">
    <source>
        <dbReference type="ARBA" id="ARBA00023136"/>
    </source>
</evidence>
<gene>
    <name evidence="7" type="ORF">SAMN05421780_102495</name>
</gene>
<evidence type="ECO:0000313" key="8">
    <source>
        <dbReference type="Proteomes" id="UP000199514"/>
    </source>
</evidence>
<evidence type="ECO:0000313" key="7">
    <source>
        <dbReference type="EMBL" id="SFC07936.1"/>
    </source>
</evidence>
<name>A0A1I1G960_9BACT</name>
<keyword evidence="2" id="KW-1003">Cell membrane</keyword>
<dbReference type="InterPro" id="IPR000537">
    <property type="entry name" value="UbiA_prenyltransferase"/>
</dbReference>
<comment type="subcellular location">
    <subcellularLocation>
        <location evidence="1">Membrane</location>
        <topology evidence="1">Multi-pass membrane protein</topology>
    </subcellularLocation>
</comment>
<dbReference type="Pfam" id="PF01040">
    <property type="entry name" value="UbiA"/>
    <property type="match status" value="1"/>
</dbReference>
<sequence>MYSRIQSNQQQPQNFSLPAILRLVRATNLLIVALTQAIVGVVVRPAGTDWLPQLLKPSLWMLIAATVLVTAGGYIINDYYDIKIDIINKPSRVVIDRHLKRRIAIVLHLICTFLGIFLAFGLGTKMGLIVTGSAFVLWFYSNFLKRQPLWGNVAVAAMSALAVWLPAYYFQNRLLMIGLFAGYAFLVSLIREIVKDMEDMRGDARYGCRTLPIVWGIRRTKWLLVVLAVGFGLGLPIGAYKLPTLAMYYLLGLALPLVYFIRKLVAADKIRDYRYLSSFCKILMLLGVVTMLFV</sequence>
<evidence type="ECO:0000256" key="4">
    <source>
        <dbReference type="ARBA" id="ARBA00022989"/>
    </source>
</evidence>
<evidence type="ECO:0000256" key="6">
    <source>
        <dbReference type="SAM" id="Phobius"/>
    </source>
</evidence>
<dbReference type="CDD" id="cd13961">
    <property type="entry name" value="PT_UbiA_DGGGPS"/>
    <property type="match status" value="1"/>
</dbReference>
<dbReference type="Gene3D" id="1.20.120.1780">
    <property type="entry name" value="UbiA prenyltransferase"/>
    <property type="match status" value="1"/>
</dbReference>
<dbReference type="GO" id="GO:0016020">
    <property type="term" value="C:membrane"/>
    <property type="evidence" value="ECO:0007669"/>
    <property type="project" value="UniProtKB-SubCell"/>
</dbReference>
<feature type="transmembrane region" description="Helical" evidence="6">
    <location>
        <begin position="59"/>
        <end position="80"/>
    </location>
</feature>
<reference evidence="7 8" key="1">
    <citation type="submission" date="2016-10" db="EMBL/GenBank/DDBJ databases">
        <authorList>
            <person name="de Groot N.N."/>
        </authorList>
    </citation>
    <scope>NUCLEOTIDE SEQUENCE [LARGE SCALE GENOMIC DNA]</scope>
    <source>
        <strain evidence="7 8">DSM 6793</strain>
    </source>
</reference>
<dbReference type="RefSeq" id="WP_091509402.1">
    <property type="nucleotide sequence ID" value="NZ_FOLE01000002.1"/>
</dbReference>
<feature type="transmembrane region" description="Helical" evidence="6">
    <location>
        <begin position="175"/>
        <end position="194"/>
    </location>
</feature>
<protein>
    <submittedName>
        <fullName evidence="7">4-hydroxybenzoate polyprenyltransferase</fullName>
    </submittedName>
</protein>
<dbReference type="NCBIfam" id="NF009513">
    <property type="entry name" value="PRK12872.1-3"/>
    <property type="match status" value="1"/>
</dbReference>
<dbReference type="PANTHER" id="PTHR42723:SF1">
    <property type="entry name" value="CHLOROPHYLL SYNTHASE, CHLOROPLASTIC"/>
    <property type="match status" value="1"/>
</dbReference>
<evidence type="ECO:0000256" key="3">
    <source>
        <dbReference type="ARBA" id="ARBA00022692"/>
    </source>
</evidence>
<dbReference type="InterPro" id="IPR050475">
    <property type="entry name" value="Prenyltransferase_related"/>
</dbReference>
<proteinExistence type="predicted"/>
<keyword evidence="4 6" id="KW-1133">Transmembrane helix</keyword>
<dbReference type="PANTHER" id="PTHR42723">
    <property type="entry name" value="CHLOROPHYLL SYNTHASE"/>
    <property type="match status" value="1"/>
</dbReference>